<dbReference type="Proteomes" id="UP001232245">
    <property type="component" value="Unassembled WGS sequence"/>
</dbReference>
<name>A0ABT9Z0G8_9BACI</name>
<sequence length="274" mass="32053">MSYTLTLEINLAELANQQKGSFFSEVSKFIPKEDFQPFRKAVSKSTEVYTALDYEYDKMLNMRKIIKLLDDMTSKFTIYQETEKEKVSISLLDLESIIKEFKLIHKLPYFKYHPNVYESGSISYYKDICEVCNRESSFFHEGFYGESDLEEICVHCIASGKAGEEHDVEFNNQNPTSFEDAHKVEELHLRTPSILSWQEISWLEHCEDFCAYVGSVNWDEMSHLEKELHDDLMKEASDYNLEQEELKKALNTYIVGHLFTCIHCGKHRLTTDLP</sequence>
<dbReference type="EMBL" id="JAUSTZ010000003">
    <property type="protein sequence ID" value="MDQ0225748.1"/>
    <property type="molecule type" value="Genomic_DNA"/>
</dbReference>
<reference evidence="2 3" key="1">
    <citation type="submission" date="2023-07" db="EMBL/GenBank/DDBJ databases">
        <title>Genomic Encyclopedia of Type Strains, Phase IV (KMG-IV): sequencing the most valuable type-strain genomes for metagenomic binning, comparative biology and taxonomic classification.</title>
        <authorList>
            <person name="Goeker M."/>
        </authorList>
    </citation>
    <scope>NUCLEOTIDE SEQUENCE [LARGE SCALE GENOMIC DNA]</scope>
    <source>
        <strain evidence="2 3">DSM 17723</strain>
    </source>
</reference>
<dbReference type="RefSeq" id="WP_174881845.1">
    <property type="nucleotide sequence ID" value="NZ_CADEPK010000447.1"/>
</dbReference>
<evidence type="ECO:0000313" key="2">
    <source>
        <dbReference type="EMBL" id="MDQ0225748.1"/>
    </source>
</evidence>
<gene>
    <name evidence="2" type="ORF">J2S02_002092</name>
</gene>
<organism evidence="2 3">
    <name type="scientific">Metabacillus niabensis</name>
    <dbReference type="NCBI Taxonomy" id="324854"/>
    <lineage>
        <taxon>Bacteria</taxon>
        <taxon>Bacillati</taxon>
        <taxon>Bacillota</taxon>
        <taxon>Bacilli</taxon>
        <taxon>Bacillales</taxon>
        <taxon>Bacillaceae</taxon>
        <taxon>Metabacillus</taxon>
    </lineage>
</organism>
<keyword evidence="3" id="KW-1185">Reference proteome</keyword>
<comment type="similarity">
    <text evidence="1">Belongs to the UPF0167 family.</text>
</comment>
<evidence type="ECO:0000256" key="1">
    <source>
        <dbReference type="ARBA" id="ARBA00008525"/>
    </source>
</evidence>
<proteinExistence type="inferred from homology"/>
<comment type="caution">
    <text evidence="2">The sequence shown here is derived from an EMBL/GenBank/DDBJ whole genome shotgun (WGS) entry which is preliminary data.</text>
</comment>
<protein>
    <submittedName>
        <fullName evidence="2">Uncharacterized protein CbrC (UPF0167 family)</fullName>
    </submittedName>
</protein>
<accession>A0ABT9Z0G8</accession>
<dbReference type="InterPro" id="IPR005363">
    <property type="entry name" value="UPF0167"/>
</dbReference>
<evidence type="ECO:0000313" key="3">
    <source>
        <dbReference type="Proteomes" id="UP001232245"/>
    </source>
</evidence>
<dbReference type="Pfam" id="PF03691">
    <property type="entry name" value="UPF0167"/>
    <property type="match status" value="1"/>
</dbReference>